<name>L8X2I7_THACA</name>
<proteinExistence type="predicted"/>
<comment type="caution">
    <text evidence="1">The sequence shown here is derived from an EMBL/GenBank/DDBJ whole genome shotgun (WGS) entry which is preliminary data.</text>
</comment>
<gene>
    <name evidence="1" type="ORF">AG1IA_01424</name>
</gene>
<evidence type="ECO:0000313" key="1">
    <source>
        <dbReference type="EMBL" id="ELU44546.1"/>
    </source>
</evidence>
<dbReference type="HOGENOM" id="CLU_3070307_0_0_1"/>
<accession>L8X2I7</accession>
<dbReference type="Proteomes" id="UP000011668">
    <property type="component" value="Unassembled WGS sequence"/>
</dbReference>
<keyword evidence="2" id="KW-1185">Reference proteome</keyword>
<dbReference type="AlphaFoldDB" id="L8X2I7"/>
<evidence type="ECO:0000313" key="2">
    <source>
        <dbReference type="Proteomes" id="UP000011668"/>
    </source>
</evidence>
<protein>
    <submittedName>
        <fullName evidence="1">Uncharacterized protein</fullName>
    </submittedName>
</protein>
<organism evidence="1 2">
    <name type="scientific">Thanatephorus cucumeris (strain AG1-IA)</name>
    <name type="common">Rice sheath blight fungus</name>
    <name type="synonym">Rhizoctonia solani</name>
    <dbReference type="NCBI Taxonomy" id="983506"/>
    <lineage>
        <taxon>Eukaryota</taxon>
        <taxon>Fungi</taxon>
        <taxon>Dikarya</taxon>
        <taxon>Basidiomycota</taxon>
        <taxon>Agaricomycotina</taxon>
        <taxon>Agaricomycetes</taxon>
        <taxon>Cantharellales</taxon>
        <taxon>Ceratobasidiaceae</taxon>
        <taxon>Rhizoctonia</taxon>
        <taxon>Rhizoctonia solani AG-1</taxon>
    </lineage>
</organism>
<reference evidence="1 2" key="1">
    <citation type="journal article" date="2013" name="Nat. Commun.">
        <title>The evolution and pathogenic mechanisms of the rice sheath blight pathogen.</title>
        <authorList>
            <person name="Zheng A."/>
            <person name="Lin R."/>
            <person name="Xu L."/>
            <person name="Qin P."/>
            <person name="Tang C."/>
            <person name="Ai P."/>
            <person name="Zhang D."/>
            <person name="Liu Y."/>
            <person name="Sun Z."/>
            <person name="Feng H."/>
            <person name="Wang Y."/>
            <person name="Chen Y."/>
            <person name="Liang X."/>
            <person name="Fu R."/>
            <person name="Li Q."/>
            <person name="Zhang J."/>
            <person name="Yu X."/>
            <person name="Xie Z."/>
            <person name="Ding L."/>
            <person name="Guan P."/>
            <person name="Tang J."/>
            <person name="Liang Y."/>
            <person name="Wang S."/>
            <person name="Deng Q."/>
            <person name="Li S."/>
            <person name="Zhu J."/>
            <person name="Wang L."/>
            <person name="Liu H."/>
            <person name="Li P."/>
        </authorList>
    </citation>
    <scope>NUCLEOTIDE SEQUENCE [LARGE SCALE GENOMIC DNA]</scope>
    <source>
        <strain evidence="2">AG-1 IA</strain>
    </source>
</reference>
<dbReference type="EMBL" id="AFRT01000294">
    <property type="protein sequence ID" value="ELU44546.1"/>
    <property type="molecule type" value="Genomic_DNA"/>
</dbReference>
<sequence length="53" mass="5620">MARRPPRRRGVCASRSTSTAAIPSSSYAVKVAQGTAEYAAKSQKPRLVAVESN</sequence>